<dbReference type="InterPro" id="IPR058912">
    <property type="entry name" value="HTH_animal"/>
</dbReference>
<evidence type="ECO:0000259" key="2">
    <source>
        <dbReference type="Pfam" id="PF26215"/>
    </source>
</evidence>
<name>A0AAU9X630_9CNID</name>
<feature type="compositionally biased region" description="Polar residues" evidence="1">
    <location>
        <begin position="168"/>
        <end position="181"/>
    </location>
</feature>
<evidence type="ECO:0000256" key="1">
    <source>
        <dbReference type="SAM" id="MobiDB-lite"/>
    </source>
</evidence>
<accession>A0AAU9X630</accession>
<comment type="caution">
    <text evidence="3">The sequence shown here is derived from an EMBL/GenBank/DDBJ whole genome shotgun (WGS) entry which is preliminary data.</text>
</comment>
<evidence type="ECO:0000313" key="4">
    <source>
        <dbReference type="Proteomes" id="UP001159428"/>
    </source>
</evidence>
<keyword evidence="4" id="KW-1185">Reference proteome</keyword>
<evidence type="ECO:0000313" key="3">
    <source>
        <dbReference type="EMBL" id="CAH3137636.1"/>
    </source>
</evidence>
<gene>
    <name evidence="3" type="ORF">PMEA_00018182</name>
</gene>
<sequence length="236" mass="26910">MQKLENDPSLADRTKLTPAQITDLLTFVLRSTYFQYNGSIYEQKDGAAMSPVSAVIASLFMESFEEQAITTSSYEPRIWKRHPSIRFTMETEKDNKLAFLDTAVLREPDGRLTTSVHRKPTHTDQYLAYDSHHPQSVKRSIVKCLYERAKRLVTKPSVISEEKKHLSSKLTKTGKPNNSAEPANEFKATAVLPYVKGLSEQLCLQQQGVRVFFKSQTTLRSQYDQKTLSTRLNKMA</sequence>
<dbReference type="AlphaFoldDB" id="A0AAU9X630"/>
<dbReference type="PANTHER" id="PTHR21301:SF11">
    <property type="entry name" value="GIY-YIG DOMAIN-CONTAINING PROTEIN"/>
    <property type="match status" value="1"/>
</dbReference>
<organism evidence="3 4">
    <name type="scientific">Pocillopora meandrina</name>
    <dbReference type="NCBI Taxonomy" id="46732"/>
    <lineage>
        <taxon>Eukaryota</taxon>
        <taxon>Metazoa</taxon>
        <taxon>Cnidaria</taxon>
        <taxon>Anthozoa</taxon>
        <taxon>Hexacorallia</taxon>
        <taxon>Scleractinia</taxon>
        <taxon>Astrocoeniina</taxon>
        <taxon>Pocilloporidae</taxon>
        <taxon>Pocillopora</taxon>
    </lineage>
</organism>
<dbReference type="PANTHER" id="PTHR21301">
    <property type="entry name" value="REVERSE TRANSCRIPTASE"/>
    <property type="match status" value="1"/>
</dbReference>
<feature type="region of interest" description="Disordered" evidence="1">
    <location>
        <begin position="163"/>
        <end position="182"/>
    </location>
</feature>
<feature type="domain" description="Helix-turn-helix" evidence="2">
    <location>
        <begin position="125"/>
        <end position="174"/>
    </location>
</feature>
<reference evidence="3 4" key="1">
    <citation type="submission" date="2022-05" db="EMBL/GenBank/DDBJ databases">
        <authorList>
            <consortium name="Genoscope - CEA"/>
            <person name="William W."/>
        </authorList>
    </citation>
    <scope>NUCLEOTIDE SEQUENCE [LARGE SCALE GENOMIC DNA]</scope>
</reference>
<proteinExistence type="predicted"/>
<dbReference type="Pfam" id="PF26215">
    <property type="entry name" value="HTH_animal"/>
    <property type="match status" value="1"/>
</dbReference>
<dbReference type="EMBL" id="CALNXJ010000031">
    <property type="protein sequence ID" value="CAH3137636.1"/>
    <property type="molecule type" value="Genomic_DNA"/>
</dbReference>
<protein>
    <recommendedName>
        <fullName evidence="2">Helix-turn-helix domain-containing protein</fullName>
    </recommendedName>
</protein>
<dbReference type="Proteomes" id="UP001159428">
    <property type="component" value="Unassembled WGS sequence"/>
</dbReference>